<evidence type="ECO:0000313" key="4">
    <source>
        <dbReference type="EMBL" id="TFU86893.1"/>
    </source>
</evidence>
<dbReference type="GO" id="GO:0015689">
    <property type="term" value="P:molybdate ion transport"/>
    <property type="evidence" value="ECO:0007669"/>
    <property type="project" value="InterPro"/>
</dbReference>
<protein>
    <submittedName>
        <fullName evidence="4">Molybdenum-pterin-binding protein</fullName>
    </submittedName>
</protein>
<dbReference type="SUPFAM" id="SSF50331">
    <property type="entry name" value="MOP-like"/>
    <property type="match status" value="1"/>
</dbReference>
<evidence type="ECO:0000259" key="3">
    <source>
        <dbReference type="PROSITE" id="PS51866"/>
    </source>
</evidence>
<name>A0A4Y9IHY0_9BACT</name>
<evidence type="ECO:0000256" key="2">
    <source>
        <dbReference type="PROSITE-ProRule" id="PRU01213"/>
    </source>
</evidence>
<dbReference type="InterPro" id="IPR004606">
    <property type="entry name" value="Mop_domain"/>
</dbReference>
<dbReference type="NCBIfam" id="TIGR00638">
    <property type="entry name" value="Mop"/>
    <property type="match status" value="1"/>
</dbReference>
<evidence type="ECO:0000256" key="1">
    <source>
        <dbReference type="ARBA" id="ARBA00022505"/>
    </source>
</evidence>
<gene>
    <name evidence="4" type="ORF">E4T88_16525</name>
</gene>
<keyword evidence="1 2" id="KW-0500">Molybdenum</keyword>
<dbReference type="RefSeq" id="WP_135107388.1">
    <property type="nucleotide sequence ID" value="NZ_JADGKW010000008.1"/>
</dbReference>
<accession>A0A4Y9IHY0</accession>
<dbReference type="Proteomes" id="UP000298285">
    <property type="component" value="Unassembled WGS sequence"/>
</dbReference>
<reference evidence="4 5" key="1">
    <citation type="submission" date="2019-03" db="EMBL/GenBank/DDBJ databases">
        <title>Diversity of the mouse oral microbiome.</title>
        <authorList>
            <person name="Joseph S."/>
            <person name="Aduse-Opoku J."/>
            <person name="Curtis M."/>
            <person name="Wade W."/>
            <person name="Hashim A."/>
        </authorList>
    </citation>
    <scope>NUCLEOTIDE SEQUENCE [LARGE SCALE GENOMIC DNA]</scope>
    <source>
        <strain evidence="4 5">P11</strain>
    </source>
</reference>
<dbReference type="Gene3D" id="2.40.50.100">
    <property type="match status" value="1"/>
</dbReference>
<organism evidence="4 5">
    <name type="scientific">Dysgonomonas mossii</name>
    <dbReference type="NCBI Taxonomy" id="163665"/>
    <lineage>
        <taxon>Bacteria</taxon>
        <taxon>Pseudomonadati</taxon>
        <taxon>Bacteroidota</taxon>
        <taxon>Bacteroidia</taxon>
        <taxon>Bacteroidales</taxon>
        <taxon>Dysgonomonadaceae</taxon>
        <taxon>Dysgonomonas</taxon>
    </lineage>
</organism>
<dbReference type="OrthoDB" id="122515at2"/>
<evidence type="ECO:0000313" key="5">
    <source>
        <dbReference type="Proteomes" id="UP000298285"/>
    </source>
</evidence>
<comment type="caution">
    <text evidence="4">The sequence shown here is derived from an EMBL/GenBank/DDBJ whole genome shotgun (WGS) entry which is preliminary data.</text>
</comment>
<sequence length="68" mass="7176">MKLSARNDLKGTITDIKRGAVMAKVTIDLGNGQTIVSVVTVDSVDELELKVGDVAHAIIKSTEVLIGK</sequence>
<feature type="domain" description="Mop" evidence="3">
    <location>
        <begin position="2"/>
        <end position="68"/>
    </location>
</feature>
<dbReference type="EMBL" id="SPPK01000008">
    <property type="protein sequence ID" value="TFU86893.1"/>
    <property type="molecule type" value="Genomic_DNA"/>
</dbReference>
<proteinExistence type="predicted"/>
<dbReference type="Pfam" id="PF03459">
    <property type="entry name" value="TOBE"/>
    <property type="match status" value="1"/>
</dbReference>
<dbReference type="InterPro" id="IPR005116">
    <property type="entry name" value="Transp-assoc_OB_typ1"/>
</dbReference>
<dbReference type="PROSITE" id="PS51866">
    <property type="entry name" value="MOP"/>
    <property type="match status" value="1"/>
</dbReference>
<dbReference type="AlphaFoldDB" id="A0A4Y9IHY0"/>
<dbReference type="InterPro" id="IPR008995">
    <property type="entry name" value="Mo/tungstate-bd_C_term_dom"/>
</dbReference>